<dbReference type="PANTHER" id="PTHR30273:SF2">
    <property type="entry name" value="PROTEIN FECR"/>
    <property type="match status" value="1"/>
</dbReference>
<protein>
    <recommendedName>
        <fullName evidence="2">FecR protein domain-containing protein</fullName>
    </recommendedName>
</protein>
<evidence type="ECO:0000313" key="3">
    <source>
        <dbReference type="EMBL" id="AMN48037.1"/>
    </source>
</evidence>
<feature type="domain" description="FecR protein" evidence="2">
    <location>
        <begin position="120"/>
        <end position="205"/>
    </location>
</feature>
<dbReference type="InterPro" id="IPR012373">
    <property type="entry name" value="Ferrdict_sens_TM"/>
</dbReference>
<dbReference type="Pfam" id="PF04773">
    <property type="entry name" value="FecR"/>
    <property type="match status" value="1"/>
</dbReference>
<proteinExistence type="predicted"/>
<sequence>MSNRDDLNSDDAEIAAILRETGMRAEPPEGMVREVQAAVHAEWQAVVKTRQRRRTFMWAAAASVCAVILGATISFKVTEERGRPVATIQRVEGGMFRASNGEGWLRIGEGQRIGIGDIVRSDGRAALQFDNGLSVRIDRNTSFSIAARDRFALNAGAVYVDAKPGEPAKDFIVATHAGIIRHLGTQYQVRMRVDGIEVSVREGRVIVEGEIASVVATAGERLDISTQGSVQRELIPPSDEAWRWASEVAPPFSLDSVSLAAFLEWAARETGRSLVYESPRVQATATSVILRGSVDGLAPEIALSAVLATTPLRRVETKADVIEVGFASPIDSAADTRLTP</sequence>
<keyword evidence="4" id="KW-1185">Reference proteome</keyword>
<organism evidence="3 4">
    <name type="scientific">Steroidobacter denitrificans</name>
    <dbReference type="NCBI Taxonomy" id="465721"/>
    <lineage>
        <taxon>Bacteria</taxon>
        <taxon>Pseudomonadati</taxon>
        <taxon>Pseudomonadota</taxon>
        <taxon>Gammaproteobacteria</taxon>
        <taxon>Steroidobacterales</taxon>
        <taxon>Steroidobacteraceae</taxon>
        <taxon>Steroidobacter</taxon>
    </lineage>
</organism>
<dbReference type="RefSeq" id="WP_066921895.1">
    <property type="nucleotide sequence ID" value="NZ_CP011971.1"/>
</dbReference>
<feature type="transmembrane region" description="Helical" evidence="1">
    <location>
        <begin position="56"/>
        <end position="75"/>
    </location>
</feature>
<gene>
    <name evidence="3" type="ORF">ACG33_13205</name>
</gene>
<evidence type="ECO:0000259" key="2">
    <source>
        <dbReference type="Pfam" id="PF04773"/>
    </source>
</evidence>
<dbReference type="STRING" id="465721.ACG33_13205"/>
<evidence type="ECO:0000256" key="1">
    <source>
        <dbReference type="SAM" id="Phobius"/>
    </source>
</evidence>
<evidence type="ECO:0000313" key="4">
    <source>
        <dbReference type="Proteomes" id="UP000070250"/>
    </source>
</evidence>
<dbReference type="PANTHER" id="PTHR30273">
    <property type="entry name" value="PERIPLASMIC SIGNAL SENSOR AND SIGMA FACTOR ACTIVATOR FECR-RELATED"/>
    <property type="match status" value="1"/>
</dbReference>
<dbReference type="Gene3D" id="2.60.120.1440">
    <property type="match status" value="1"/>
</dbReference>
<keyword evidence="1" id="KW-0812">Transmembrane</keyword>
<reference evidence="3 4" key="1">
    <citation type="submission" date="2015-06" db="EMBL/GenBank/DDBJ databases">
        <title>A Comprehensive Approach to Explore the Metabolic and Phylogenetic Diversity of Bacterial Steroid Degradation in the Environment: Testosterone as an Example.</title>
        <authorList>
            <person name="Yang F.-C."/>
            <person name="Chen Y.-L."/>
            <person name="Yu C.-P."/>
            <person name="Tang S.-L."/>
            <person name="Wang P.-H."/>
            <person name="Ismail W."/>
            <person name="Wang C.-H."/>
            <person name="Yang C.-Y."/>
            <person name="Chiang Y.-R."/>
        </authorList>
    </citation>
    <scope>NUCLEOTIDE SEQUENCE [LARGE SCALE GENOMIC DNA]</scope>
    <source>
        <strain evidence="3 4">DSM 18526</strain>
    </source>
</reference>
<dbReference type="AlphaFoldDB" id="A0A127FCA9"/>
<accession>A0A127FCA9</accession>
<keyword evidence="1" id="KW-0472">Membrane</keyword>
<dbReference type="InterPro" id="IPR006860">
    <property type="entry name" value="FecR"/>
</dbReference>
<dbReference type="Proteomes" id="UP000070250">
    <property type="component" value="Chromosome"/>
</dbReference>
<dbReference type="GO" id="GO:0016989">
    <property type="term" value="F:sigma factor antagonist activity"/>
    <property type="evidence" value="ECO:0007669"/>
    <property type="project" value="TreeGrafter"/>
</dbReference>
<name>A0A127FCA9_STEDE</name>
<keyword evidence="1" id="KW-1133">Transmembrane helix</keyword>
<dbReference type="KEGG" id="sdf:ACG33_13205"/>
<dbReference type="OrthoDB" id="9771237at2"/>
<dbReference type="EMBL" id="CP011971">
    <property type="protein sequence ID" value="AMN48037.1"/>
    <property type="molecule type" value="Genomic_DNA"/>
</dbReference>